<dbReference type="GO" id="GO:0003700">
    <property type="term" value="F:DNA-binding transcription factor activity"/>
    <property type="evidence" value="ECO:0007669"/>
    <property type="project" value="InterPro"/>
</dbReference>
<dbReference type="SUPFAM" id="SSF53850">
    <property type="entry name" value="Periplasmic binding protein-like II"/>
    <property type="match status" value="1"/>
</dbReference>
<comment type="similarity">
    <text evidence="1">Belongs to the LysR transcriptional regulatory family.</text>
</comment>
<organism evidence="6 7">
    <name type="scientific">Teichococcus deserti</name>
    <dbReference type="NCBI Taxonomy" id="1817963"/>
    <lineage>
        <taxon>Bacteria</taxon>
        <taxon>Pseudomonadati</taxon>
        <taxon>Pseudomonadota</taxon>
        <taxon>Alphaproteobacteria</taxon>
        <taxon>Acetobacterales</taxon>
        <taxon>Roseomonadaceae</taxon>
        <taxon>Roseomonas</taxon>
    </lineage>
</organism>
<dbReference type="InterPro" id="IPR005119">
    <property type="entry name" value="LysR_subst-bd"/>
</dbReference>
<evidence type="ECO:0000256" key="3">
    <source>
        <dbReference type="ARBA" id="ARBA00023125"/>
    </source>
</evidence>
<dbReference type="GO" id="GO:0003677">
    <property type="term" value="F:DNA binding"/>
    <property type="evidence" value="ECO:0007669"/>
    <property type="project" value="UniProtKB-KW"/>
</dbReference>
<dbReference type="PROSITE" id="PS50931">
    <property type="entry name" value="HTH_LYSR"/>
    <property type="match status" value="1"/>
</dbReference>
<dbReference type="Pfam" id="PF03466">
    <property type="entry name" value="LysR_substrate"/>
    <property type="match status" value="1"/>
</dbReference>
<feature type="domain" description="HTH lysR-type" evidence="5">
    <location>
        <begin position="1"/>
        <end position="58"/>
    </location>
</feature>
<evidence type="ECO:0000256" key="4">
    <source>
        <dbReference type="ARBA" id="ARBA00023163"/>
    </source>
</evidence>
<evidence type="ECO:0000313" key="7">
    <source>
        <dbReference type="Proteomes" id="UP000188879"/>
    </source>
</evidence>
<keyword evidence="3" id="KW-0238">DNA-binding</keyword>
<keyword evidence="7" id="KW-1185">Reference proteome</keyword>
<keyword evidence="2" id="KW-0805">Transcription regulation</keyword>
<dbReference type="RefSeq" id="WP_076957380.1">
    <property type="nucleotide sequence ID" value="NZ_MLCO01000089.1"/>
</dbReference>
<dbReference type="InterPro" id="IPR036390">
    <property type="entry name" value="WH_DNA-bd_sf"/>
</dbReference>
<dbReference type="InterPro" id="IPR050950">
    <property type="entry name" value="HTH-type_LysR_regulators"/>
</dbReference>
<dbReference type="Gene3D" id="1.10.10.10">
    <property type="entry name" value="Winged helix-like DNA-binding domain superfamily/Winged helix DNA-binding domain"/>
    <property type="match status" value="1"/>
</dbReference>
<comment type="caution">
    <text evidence="6">The sequence shown here is derived from an EMBL/GenBank/DDBJ whole genome shotgun (WGS) entry which is preliminary data.</text>
</comment>
<dbReference type="FunFam" id="1.10.10.10:FF:000001">
    <property type="entry name" value="LysR family transcriptional regulator"/>
    <property type="match status" value="1"/>
</dbReference>
<dbReference type="Proteomes" id="UP000188879">
    <property type="component" value="Unassembled WGS sequence"/>
</dbReference>
<dbReference type="InterPro" id="IPR036388">
    <property type="entry name" value="WH-like_DNA-bd_sf"/>
</dbReference>
<dbReference type="AlphaFoldDB" id="A0A1V2H2R4"/>
<dbReference type="OrthoDB" id="5297263at2"/>
<evidence type="ECO:0000259" key="5">
    <source>
        <dbReference type="PROSITE" id="PS50931"/>
    </source>
</evidence>
<sequence length="298" mass="31498">MNDRALRYFLAVVRAGSIRAAAAALHVAPSAVSRQVAELEAGAGQPLLERLPRGVQPTEAGQAVALHAQRQEDEAAALRDHLRRLRGGLEGTIRLCCGDGFLADLLERGLAGFSAQHPGLRFVIVPGGTDRIQAAVAEGEAELGLAYNPPAHPLLQSAARARQPLVALVPPDHPHRGGPLHLAELAAEPAALLSTGHGIRHLLARAEADGGFRLTPRLETGSVELLRRFVLAGMGVTFLPEFAASGELAAGRLRAIPLADPVLAEASAHLLHRAGRRLPEGSFLLARWLAENLAALRH</sequence>
<proteinExistence type="inferred from homology"/>
<dbReference type="PANTHER" id="PTHR30419:SF8">
    <property type="entry name" value="NITROGEN ASSIMILATION TRANSCRIPTIONAL ACTIVATOR-RELATED"/>
    <property type="match status" value="1"/>
</dbReference>
<evidence type="ECO:0000313" key="6">
    <source>
        <dbReference type="EMBL" id="ONG54061.1"/>
    </source>
</evidence>
<dbReference type="SUPFAM" id="SSF46785">
    <property type="entry name" value="Winged helix' DNA-binding domain"/>
    <property type="match status" value="1"/>
</dbReference>
<dbReference type="GO" id="GO:0005829">
    <property type="term" value="C:cytosol"/>
    <property type="evidence" value="ECO:0007669"/>
    <property type="project" value="TreeGrafter"/>
</dbReference>
<dbReference type="Gene3D" id="3.40.190.290">
    <property type="match status" value="1"/>
</dbReference>
<name>A0A1V2H2R4_9PROT</name>
<evidence type="ECO:0000256" key="1">
    <source>
        <dbReference type="ARBA" id="ARBA00009437"/>
    </source>
</evidence>
<evidence type="ECO:0000256" key="2">
    <source>
        <dbReference type="ARBA" id="ARBA00023015"/>
    </source>
</evidence>
<reference evidence="6 7" key="1">
    <citation type="submission" date="2016-10" db="EMBL/GenBank/DDBJ databases">
        <title>Draft Genome sequence of Roseomonas sp. strain M3.</title>
        <authorList>
            <person name="Subhash Y."/>
            <person name="Lee S."/>
        </authorList>
    </citation>
    <scope>NUCLEOTIDE SEQUENCE [LARGE SCALE GENOMIC DNA]</scope>
    <source>
        <strain evidence="6 7">M3</strain>
    </source>
</reference>
<protein>
    <submittedName>
        <fullName evidence="6">LysR family transcriptional regulator</fullName>
    </submittedName>
</protein>
<dbReference type="PANTHER" id="PTHR30419">
    <property type="entry name" value="HTH-TYPE TRANSCRIPTIONAL REGULATOR YBHD"/>
    <property type="match status" value="1"/>
</dbReference>
<dbReference type="InterPro" id="IPR000847">
    <property type="entry name" value="LysR_HTH_N"/>
</dbReference>
<keyword evidence="4" id="KW-0804">Transcription</keyword>
<accession>A0A1V2H2R4</accession>
<dbReference type="EMBL" id="MLCO01000089">
    <property type="protein sequence ID" value="ONG54061.1"/>
    <property type="molecule type" value="Genomic_DNA"/>
</dbReference>
<gene>
    <name evidence="6" type="ORF">BKE38_10880</name>
</gene>
<dbReference type="Pfam" id="PF00126">
    <property type="entry name" value="HTH_1"/>
    <property type="match status" value="1"/>
</dbReference>